<evidence type="ECO:0000256" key="2">
    <source>
        <dbReference type="ARBA" id="ARBA00022553"/>
    </source>
</evidence>
<keyword evidence="4" id="KW-0090">Biological rhythms</keyword>
<dbReference type="InterPro" id="IPR035965">
    <property type="entry name" value="PAS-like_dom_sf"/>
</dbReference>
<dbReference type="PROSITE" id="PS50112">
    <property type="entry name" value="PAS"/>
    <property type="match status" value="1"/>
</dbReference>
<accession>L7QR68</accession>
<dbReference type="GO" id="GO:0005634">
    <property type="term" value="C:nucleus"/>
    <property type="evidence" value="ECO:0007669"/>
    <property type="project" value="UniProtKB-SubCell"/>
</dbReference>
<comment type="subcellular location">
    <subcellularLocation>
        <location evidence="1">Nucleus</location>
    </subcellularLocation>
</comment>
<dbReference type="GO" id="GO:0001222">
    <property type="term" value="F:transcription corepressor binding"/>
    <property type="evidence" value="ECO:0007669"/>
    <property type="project" value="TreeGrafter"/>
</dbReference>
<feature type="compositionally biased region" description="Polar residues" evidence="7">
    <location>
        <begin position="322"/>
        <end position="331"/>
    </location>
</feature>
<dbReference type="SMART" id="SM00091">
    <property type="entry name" value="PAS"/>
    <property type="match status" value="1"/>
</dbReference>
<evidence type="ECO:0000256" key="3">
    <source>
        <dbReference type="ARBA" id="ARBA00022737"/>
    </source>
</evidence>
<evidence type="ECO:0000256" key="7">
    <source>
        <dbReference type="SAM" id="MobiDB-lite"/>
    </source>
</evidence>
<keyword evidence="3" id="KW-0677">Repeat</keyword>
<evidence type="ECO:0000313" key="9">
    <source>
        <dbReference type="EMBL" id="AGB87079.1"/>
    </source>
</evidence>
<keyword evidence="5" id="KW-0539">Nucleus</keyword>
<keyword evidence="2" id="KW-0597">Phosphoprotein</keyword>
<evidence type="ECO:0000256" key="5">
    <source>
        <dbReference type="ARBA" id="ARBA00023242"/>
    </source>
</evidence>
<evidence type="ECO:0000256" key="6">
    <source>
        <dbReference type="ARBA" id="ARBA00040849"/>
    </source>
</evidence>
<dbReference type="InterPro" id="IPR000014">
    <property type="entry name" value="PAS"/>
</dbReference>
<evidence type="ECO:0000256" key="4">
    <source>
        <dbReference type="ARBA" id="ARBA00023108"/>
    </source>
</evidence>
<dbReference type="AlphaFoldDB" id="L7QR68"/>
<evidence type="ECO:0000259" key="8">
    <source>
        <dbReference type="PROSITE" id="PS50112"/>
    </source>
</evidence>
<dbReference type="InterPro" id="IPR050760">
    <property type="entry name" value="Period_circadian_regulator"/>
</dbReference>
<dbReference type="GO" id="GO:0043153">
    <property type="term" value="P:entrainment of circadian clock by photoperiod"/>
    <property type="evidence" value="ECO:0007669"/>
    <property type="project" value="TreeGrafter"/>
</dbReference>
<dbReference type="GO" id="GO:0000976">
    <property type="term" value="F:transcription cis-regulatory region binding"/>
    <property type="evidence" value="ECO:0007669"/>
    <property type="project" value="TreeGrafter"/>
</dbReference>
<protein>
    <recommendedName>
        <fullName evidence="6">Period circadian protein</fullName>
    </recommendedName>
</protein>
<dbReference type="Pfam" id="PF14598">
    <property type="entry name" value="PAS_11"/>
    <property type="match status" value="1"/>
</dbReference>
<feature type="compositionally biased region" description="Basic and acidic residues" evidence="7">
    <location>
        <begin position="298"/>
        <end position="307"/>
    </location>
</feature>
<dbReference type="GO" id="GO:0032922">
    <property type="term" value="P:circadian regulation of gene expression"/>
    <property type="evidence" value="ECO:0007669"/>
    <property type="project" value="TreeGrafter"/>
</dbReference>
<dbReference type="GO" id="GO:0005737">
    <property type="term" value="C:cytoplasm"/>
    <property type="evidence" value="ECO:0007669"/>
    <property type="project" value="TreeGrafter"/>
</dbReference>
<evidence type="ECO:0000256" key="1">
    <source>
        <dbReference type="ARBA" id="ARBA00004123"/>
    </source>
</evidence>
<feature type="domain" description="PAS" evidence="8">
    <location>
        <begin position="120"/>
        <end position="168"/>
    </location>
</feature>
<dbReference type="PANTHER" id="PTHR11269:SF16">
    <property type="entry name" value="PERIOD CIRCADIAN PROTEIN"/>
    <property type="match status" value="1"/>
</dbReference>
<feature type="non-terminal residue" evidence="9">
    <location>
        <position position="331"/>
    </location>
</feature>
<name>L7QR68_9NEOP</name>
<dbReference type="Gene3D" id="3.30.450.20">
    <property type="entry name" value="PAS domain"/>
    <property type="match status" value="2"/>
</dbReference>
<feature type="non-terminal residue" evidence="9">
    <location>
        <position position="1"/>
    </location>
</feature>
<organism evidence="9">
    <name type="scientific">Agapetus sp. Agus</name>
    <dbReference type="NCBI Taxonomy" id="1181324"/>
    <lineage>
        <taxon>Eukaryota</taxon>
        <taxon>Metazoa</taxon>
        <taxon>Ecdysozoa</taxon>
        <taxon>Arthropoda</taxon>
        <taxon>Hexapoda</taxon>
        <taxon>Insecta</taxon>
        <taxon>Pterygota</taxon>
        <taxon>Neoptera</taxon>
        <taxon>Endopterygota</taxon>
        <taxon>Trichoptera</taxon>
        <taxon>Integripalpia</taxon>
        <taxon>Glossosomatoidea</taxon>
        <taxon>Glossosomatidae</taxon>
        <taxon>Agapetinae</taxon>
        <taxon>Agapetus</taxon>
    </lineage>
</organism>
<reference evidence="9" key="1">
    <citation type="journal article" date="2012" name="Syst. Entomol.">
        <title>A molecular phylogeny for the pyraloid moths (Lepidoptera: Pyraloidea) and its implications for higher-level classification.</title>
        <authorList>
            <person name="Regier J.C."/>
            <person name="Mitter C."/>
            <person name="Solis M.A."/>
            <person name="Hayden J.E."/>
            <person name="Landry B."/>
            <person name="Nuss M."/>
            <person name="Simonsen T.J."/>
            <person name="Yen S.-H."/>
            <person name="Zwick A."/>
            <person name="Cummings M.P."/>
        </authorList>
    </citation>
    <scope>NUCLEOTIDE SEQUENCE</scope>
</reference>
<proteinExistence type="evidence at transcript level"/>
<reference evidence="9" key="2">
    <citation type="submission" date="2012-03" db="EMBL/GenBank/DDBJ databases">
        <title>Assembling the Tree of Life Lepidoptera.</title>
        <authorList>
            <consortium name="LepTree.net"/>
            <person name="Regier J.C."/>
        </authorList>
    </citation>
    <scope>NUCLEOTIDE SEQUENCE</scope>
</reference>
<dbReference type="PANTHER" id="PTHR11269">
    <property type="entry name" value="PERIOD CIRCADIAN PROTEIN"/>
    <property type="match status" value="1"/>
</dbReference>
<dbReference type="EMBL" id="JQ785269">
    <property type="protein sequence ID" value="AGB87079.1"/>
    <property type="molecule type" value="mRNA"/>
</dbReference>
<dbReference type="GO" id="GO:0000122">
    <property type="term" value="P:negative regulation of transcription by RNA polymerase II"/>
    <property type="evidence" value="ECO:0007669"/>
    <property type="project" value="TreeGrafter"/>
</dbReference>
<sequence>LGRSFIDFVHPKDRATIANQITTGLAHPLESASNHNILNSGVSNKTSLFCRIRRYRGLMVPETMSYGVRERDISYLPYQLSLSFRATGMYLVIIASPVVSPYIESRNKDIRFTTRHSSFGVLSHMDPEAVAHLGYLPQDIIGHSVFDFYHPEDMPYLKEVYETITKKERTFKSKPYRFCAQNGEYLMLETDWASFINPWSRKLEFVIANHRVLREPQNADVFQNSAIERRKSITEEAMTLSKTIKDEIITCLNEVVPKNTETSKQLLGKRCKDLAAFMETLMEDCARSEEELRLELPNETSLSERDSVMLGEISPHHDYYDSKSSTETLPS</sequence>
<feature type="region of interest" description="Disordered" evidence="7">
    <location>
        <begin position="298"/>
        <end position="331"/>
    </location>
</feature>
<dbReference type="CDD" id="cd00130">
    <property type="entry name" value="PAS"/>
    <property type="match status" value="1"/>
</dbReference>
<dbReference type="FunFam" id="3.30.450.20:FF:000066">
    <property type="entry name" value="Period circadian protein"/>
    <property type="match status" value="1"/>
</dbReference>
<dbReference type="SUPFAM" id="SSF55785">
    <property type="entry name" value="PYP-like sensor domain (PAS domain)"/>
    <property type="match status" value="1"/>
</dbReference>
<dbReference type="Gene3D" id="1.20.5.770">
    <property type="entry name" value="Single helix bin"/>
    <property type="match status" value="1"/>
</dbReference>